<dbReference type="InterPro" id="IPR007627">
    <property type="entry name" value="RNA_pol_sigma70_r2"/>
</dbReference>
<proteinExistence type="predicted"/>
<dbReference type="AlphaFoldDB" id="A0A7Y0HMJ0"/>
<evidence type="ECO:0000313" key="2">
    <source>
        <dbReference type="EMBL" id="NMM61652.1"/>
    </source>
</evidence>
<dbReference type="GO" id="GO:0003700">
    <property type="term" value="F:DNA-binding transcription factor activity"/>
    <property type="evidence" value="ECO:0007669"/>
    <property type="project" value="InterPro"/>
</dbReference>
<protein>
    <submittedName>
        <fullName evidence="2">Sigma-70 family RNA polymerase sigma factor</fullName>
    </submittedName>
</protein>
<dbReference type="GO" id="GO:0006352">
    <property type="term" value="P:DNA-templated transcription initiation"/>
    <property type="evidence" value="ECO:0007669"/>
    <property type="project" value="InterPro"/>
</dbReference>
<evidence type="ECO:0000259" key="1">
    <source>
        <dbReference type="Pfam" id="PF04542"/>
    </source>
</evidence>
<dbReference type="SUPFAM" id="SSF88946">
    <property type="entry name" value="Sigma2 domain of RNA polymerase sigma factors"/>
    <property type="match status" value="1"/>
</dbReference>
<reference evidence="2 3" key="1">
    <citation type="submission" date="2020-06" db="EMBL/GenBank/DDBJ databases">
        <title>Complete Genome Sequence of Clostridium muelleri sp. nov. P21T, an Acid-Alcohol Producing Acetogen Isolated from Old Hay.</title>
        <authorList>
            <person name="Duncan K.E."/>
            <person name="Tanner R.S."/>
        </authorList>
    </citation>
    <scope>NUCLEOTIDE SEQUENCE [LARGE SCALE GENOMIC DNA]</scope>
    <source>
        <strain evidence="2 3">P21</strain>
    </source>
</reference>
<evidence type="ECO:0000313" key="3">
    <source>
        <dbReference type="Proteomes" id="UP000537131"/>
    </source>
</evidence>
<dbReference type="Proteomes" id="UP000537131">
    <property type="component" value="Unassembled WGS sequence"/>
</dbReference>
<dbReference type="RefSeq" id="WP_169296264.1">
    <property type="nucleotide sequence ID" value="NZ_JABBNI010000007.1"/>
</dbReference>
<name>A0A7Y0HMJ0_9CLOT</name>
<gene>
    <name evidence="2" type="ORF">HBE96_02885</name>
</gene>
<dbReference type="Gene3D" id="1.10.1740.10">
    <property type="match status" value="1"/>
</dbReference>
<organism evidence="2 3">
    <name type="scientific">Clostridium muellerianum</name>
    <dbReference type="NCBI Taxonomy" id="2716538"/>
    <lineage>
        <taxon>Bacteria</taxon>
        <taxon>Bacillati</taxon>
        <taxon>Bacillota</taxon>
        <taxon>Clostridia</taxon>
        <taxon>Eubacteriales</taxon>
        <taxon>Clostridiaceae</taxon>
        <taxon>Clostridium</taxon>
    </lineage>
</organism>
<dbReference type="Pfam" id="PF04542">
    <property type="entry name" value="Sigma70_r2"/>
    <property type="match status" value="1"/>
</dbReference>
<dbReference type="NCBIfam" id="TIGR02937">
    <property type="entry name" value="sigma70-ECF"/>
    <property type="match status" value="1"/>
</dbReference>
<sequence length="116" mass="13314">MSIISQLLDLVKKAQNGDEKSLQAIIKIFQGFMYKIASSIYINGYEVEDLFQIESIALIKAVFKYNCEYKNAFTTYATTAIKNAVNNELRSFLNKRNGEKFEFSLNSTSKEGSYYF</sequence>
<dbReference type="InterPro" id="IPR013325">
    <property type="entry name" value="RNA_pol_sigma_r2"/>
</dbReference>
<feature type="domain" description="RNA polymerase sigma-70 region 2" evidence="1">
    <location>
        <begin position="28"/>
        <end position="91"/>
    </location>
</feature>
<comment type="caution">
    <text evidence="2">The sequence shown here is derived from an EMBL/GenBank/DDBJ whole genome shotgun (WGS) entry which is preliminary data.</text>
</comment>
<dbReference type="EMBL" id="JABBNI010000007">
    <property type="protein sequence ID" value="NMM61652.1"/>
    <property type="molecule type" value="Genomic_DNA"/>
</dbReference>
<keyword evidence="3" id="KW-1185">Reference proteome</keyword>
<dbReference type="InterPro" id="IPR014284">
    <property type="entry name" value="RNA_pol_sigma-70_dom"/>
</dbReference>
<accession>A0A7Y0HMJ0</accession>